<dbReference type="Pfam" id="PF02096">
    <property type="entry name" value="60KD_IMP"/>
    <property type="match status" value="1"/>
</dbReference>
<dbReference type="InterPro" id="IPR047196">
    <property type="entry name" value="YidC_ALB_C"/>
</dbReference>
<evidence type="ECO:0000256" key="3">
    <source>
        <dbReference type="ARBA" id="ARBA00022475"/>
    </source>
</evidence>
<dbReference type="EMBL" id="VSSQ01004785">
    <property type="protein sequence ID" value="MPM26628.1"/>
    <property type="molecule type" value="Genomic_DNA"/>
</dbReference>
<evidence type="ECO:0000256" key="7">
    <source>
        <dbReference type="ARBA" id="ARBA00023136"/>
    </source>
</evidence>
<evidence type="ECO:0000256" key="5">
    <source>
        <dbReference type="ARBA" id="ARBA00022927"/>
    </source>
</evidence>
<feature type="transmembrane region" description="Helical" evidence="9">
    <location>
        <begin position="90"/>
        <end position="113"/>
    </location>
</feature>
<dbReference type="InterPro" id="IPR028055">
    <property type="entry name" value="YidC/Oxa/ALB_C"/>
</dbReference>
<dbReference type="GO" id="GO:0015031">
    <property type="term" value="P:protein transport"/>
    <property type="evidence" value="ECO:0007669"/>
    <property type="project" value="UniProtKB-KW"/>
</dbReference>
<dbReference type="PRINTS" id="PR00701">
    <property type="entry name" value="60KDINNERMP"/>
</dbReference>
<dbReference type="PANTHER" id="PTHR12428">
    <property type="entry name" value="OXA1"/>
    <property type="match status" value="1"/>
</dbReference>
<dbReference type="GO" id="GO:0032977">
    <property type="term" value="F:membrane insertase activity"/>
    <property type="evidence" value="ECO:0007669"/>
    <property type="project" value="InterPro"/>
</dbReference>
<dbReference type="AlphaFoldDB" id="A0A644YF81"/>
<comment type="caution">
    <text evidence="11">The sequence shown here is derived from an EMBL/GenBank/DDBJ whole genome shotgun (WGS) entry which is preliminary data.</text>
</comment>
<keyword evidence="2" id="KW-0813">Transport</keyword>
<evidence type="ECO:0000259" key="10">
    <source>
        <dbReference type="Pfam" id="PF02096"/>
    </source>
</evidence>
<organism evidence="11">
    <name type="scientific">bioreactor metagenome</name>
    <dbReference type="NCBI Taxonomy" id="1076179"/>
    <lineage>
        <taxon>unclassified sequences</taxon>
        <taxon>metagenomes</taxon>
        <taxon>ecological metagenomes</taxon>
    </lineage>
</organism>
<evidence type="ECO:0000256" key="6">
    <source>
        <dbReference type="ARBA" id="ARBA00022989"/>
    </source>
</evidence>
<feature type="domain" description="Membrane insertase YidC/Oxa/ALB C-terminal" evidence="10">
    <location>
        <begin position="27"/>
        <end position="205"/>
    </location>
</feature>
<keyword evidence="4 9" id="KW-0812">Transmembrane</keyword>
<comment type="subcellular location">
    <subcellularLocation>
        <location evidence="1">Cell membrane</location>
        <topology evidence="1">Multi-pass membrane protein</topology>
    </subcellularLocation>
</comment>
<evidence type="ECO:0000256" key="8">
    <source>
        <dbReference type="ARBA" id="ARBA00023186"/>
    </source>
</evidence>
<evidence type="ECO:0000313" key="11">
    <source>
        <dbReference type="EMBL" id="MPM26628.1"/>
    </source>
</evidence>
<evidence type="ECO:0000256" key="4">
    <source>
        <dbReference type="ARBA" id="ARBA00022692"/>
    </source>
</evidence>
<dbReference type="CDD" id="cd20070">
    <property type="entry name" value="5TM_YidC_Alb3"/>
    <property type="match status" value="1"/>
</dbReference>
<name>A0A644YF81_9ZZZZ</name>
<gene>
    <name evidence="11" type="primary">yidC_20</name>
    <name evidence="11" type="ORF">SDC9_73132</name>
</gene>
<evidence type="ECO:0000256" key="2">
    <source>
        <dbReference type="ARBA" id="ARBA00022448"/>
    </source>
</evidence>
<evidence type="ECO:0000256" key="1">
    <source>
        <dbReference type="ARBA" id="ARBA00004651"/>
    </source>
</evidence>
<reference evidence="11" key="1">
    <citation type="submission" date="2019-08" db="EMBL/GenBank/DDBJ databases">
        <authorList>
            <person name="Kucharzyk K."/>
            <person name="Murdoch R.W."/>
            <person name="Higgins S."/>
            <person name="Loffler F."/>
        </authorList>
    </citation>
    <scope>NUCLEOTIDE SEQUENCE</scope>
</reference>
<dbReference type="PRINTS" id="PR01900">
    <property type="entry name" value="YIDCPROTEIN"/>
</dbReference>
<feature type="transmembrane region" description="Helical" evidence="9">
    <location>
        <begin position="165"/>
        <end position="191"/>
    </location>
</feature>
<dbReference type="InterPro" id="IPR001708">
    <property type="entry name" value="YidC/ALB3/OXA1/COX18"/>
</dbReference>
<accession>A0A644YF81</accession>
<keyword evidence="6 9" id="KW-1133">Transmembrane helix</keyword>
<dbReference type="GO" id="GO:0005886">
    <property type="term" value="C:plasma membrane"/>
    <property type="evidence" value="ECO:0007669"/>
    <property type="project" value="UniProtKB-SubCell"/>
</dbReference>
<keyword evidence="5" id="KW-0653">Protein transport</keyword>
<dbReference type="PANTHER" id="PTHR12428:SF65">
    <property type="entry name" value="CYTOCHROME C OXIDASE ASSEMBLY PROTEIN COX18, MITOCHONDRIAL"/>
    <property type="match status" value="1"/>
</dbReference>
<sequence length="210" mass="23805">MDFLSSLVQQVVTIMYNFTAMAGVPNYGLAIIIMTIIVKVILYPLTAKQIASTTAMMELQPKMKAVQERYKNDKVLLNQKMAELYKEQGINPLAGCLPLLVQMPIMIGIFYGIRDFEYVGPNSFLWMQNISLPDPYYILPVLSALTTFIQSKQSMPDTSSPQNKVMLYFMPLFIGYISFTFPAGLVLYWVVMNLMQIAQQALMNKKKVAV</sequence>
<evidence type="ECO:0000256" key="9">
    <source>
        <dbReference type="SAM" id="Phobius"/>
    </source>
</evidence>
<keyword evidence="7 9" id="KW-0472">Membrane</keyword>
<feature type="transmembrane region" description="Helical" evidence="9">
    <location>
        <begin position="27"/>
        <end position="47"/>
    </location>
</feature>
<proteinExistence type="predicted"/>
<keyword evidence="8" id="KW-0143">Chaperone</keyword>
<protein>
    <submittedName>
        <fullName evidence="11">Membrane protein insertase YidC</fullName>
    </submittedName>
</protein>
<dbReference type="NCBIfam" id="TIGR03592">
    <property type="entry name" value="yidC_oxa1_cterm"/>
    <property type="match status" value="1"/>
</dbReference>
<keyword evidence="3" id="KW-1003">Cell membrane</keyword>
<dbReference type="GO" id="GO:0051205">
    <property type="term" value="P:protein insertion into membrane"/>
    <property type="evidence" value="ECO:0007669"/>
    <property type="project" value="TreeGrafter"/>
</dbReference>